<keyword evidence="1" id="KW-0732">Signal</keyword>
<dbReference type="AlphaFoldDB" id="A0A1S2LYC9"/>
<keyword evidence="3" id="KW-1185">Reference proteome</keyword>
<dbReference type="EMBL" id="MLQR01000001">
    <property type="protein sequence ID" value="OIJ17213.1"/>
    <property type="molecule type" value="Genomic_DNA"/>
</dbReference>
<organism evidence="2 3">
    <name type="scientific">Anaerobacillus alkalilacustris</name>
    <dbReference type="NCBI Taxonomy" id="393763"/>
    <lineage>
        <taxon>Bacteria</taxon>
        <taxon>Bacillati</taxon>
        <taxon>Bacillota</taxon>
        <taxon>Bacilli</taxon>
        <taxon>Bacillales</taxon>
        <taxon>Bacillaceae</taxon>
        <taxon>Anaerobacillus</taxon>
    </lineage>
</organism>
<evidence type="ECO:0000256" key="1">
    <source>
        <dbReference type="SAM" id="SignalP"/>
    </source>
</evidence>
<evidence type="ECO:0008006" key="4">
    <source>
        <dbReference type="Google" id="ProtNLM"/>
    </source>
</evidence>
<proteinExistence type="predicted"/>
<feature type="chain" id="PRO_5010356349" description="DUF4352 domain-containing protein" evidence="1">
    <location>
        <begin position="22"/>
        <end position="178"/>
    </location>
</feature>
<dbReference type="Proteomes" id="UP000179524">
    <property type="component" value="Unassembled WGS sequence"/>
</dbReference>
<evidence type="ECO:0000313" key="2">
    <source>
        <dbReference type="EMBL" id="OIJ17213.1"/>
    </source>
</evidence>
<feature type="signal peptide" evidence="1">
    <location>
        <begin position="1"/>
        <end position="21"/>
    </location>
</feature>
<dbReference type="PROSITE" id="PS51257">
    <property type="entry name" value="PROKAR_LIPOPROTEIN"/>
    <property type="match status" value="1"/>
</dbReference>
<dbReference type="OrthoDB" id="2942850at2"/>
<comment type="caution">
    <text evidence="2">The sequence shown here is derived from an EMBL/GenBank/DDBJ whole genome shotgun (WGS) entry which is preliminary data.</text>
</comment>
<protein>
    <recommendedName>
        <fullName evidence="4">DUF4352 domain-containing protein</fullName>
    </recommendedName>
</protein>
<dbReference type="RefSeq" id="WP_071307939.1">
    <property type="nucleotide sequence ID" value="NZ_MLQR01000001.1"/>
</dbReference>
<gene>
    <name evidence="2" type="ORF">BKP37_01395</name>
</gene>
<sequence length="178" mass="20444">MRKFIILIMFVILLSACSSQNSHKSFESVIELEDVKFEVSNYELKSSNNPNDKDVQTFHKNALYYRFTLLNTGVEKIGSEKIDDEKLEVYIEAHDHLFAFMEPNRFGNNKSNMWRASGSQQAFLNPNDKGEYFLTYIIADNQDLDNVTENALKADIVVLLVTASGESKEIKRFNLTND</sequence>
<evidence type="ECO:0000313" key="3">
    <source>
        <dbReference type="Proteomes" id="UP000179524"/>
    </source>
</evidence>
<name>A0A1S2LYC9_9BACI</name>
<reference evidence="2 3" key="1">
    <citation type="submission" date="2016-10" db="EMBL/GenBank/DDBJ databases">
        <title>Draft genome sequences of four alkaliphilic bacteria belonging to the Anaerobacillus genus.</title>
        <authorList>
            <person name="Bassil N.M."/>
            <person name="Lloyd J.R."/>
        </authorList>
    </citation>
    <scope>NUCLEOTIDE SEQUENCE [LARGE SCALE GENOMIC DNA]</scope>
    <source>
        <strain evidence="2 3">DSM 18345</strain>
    </source>
</reference>
<accession>A0A1S2LYC9</accession>